<dbReference type="InterPro" id="IPR001328">
    <property type="entry name" value="Pept_tRNA_hydro"/>
</dbReference>
<feature type="active site" description="Proton acceptor" evidence="7">
    <location>
        <position position="23"/>
    </location>
</feature>
<evidence type="ECO:0000256" key="3">
    <source>
        <dbReference type="ARBA" id="ARBA00022801"/>
    </source>
</evidence>
<dbReference type="AlphaFoldDB" id="A0A7C4RSA7"/>
<evidence type="ECO:0000256" key="4">
    <source>
        <dbReference type="ARBA" id="ARBA00022884"/>
    </source>
</evidence>
<comment type="subcellular location">
    <subcellularLocation>
        <location evidence="7">Cytoplasm</location>
    </subcellularLocation>
</comment>
<dbReference type="GO" id="GO:0005737">
    <property type="term" value="C:cytoplasm"/>
    <property type="evidence" value="ECO:0007669"/>
    <property type="project" value="UniProtKB-SubCell"/>
</dbReference>
<dbReference type="PANTHER" id="PTHR17224:SF1">
    <property type="entry name" value="PEPTIDYL-TRNA HYDROLASE"/>
    <property type="match status" value="1"/>
</dbReference>
<evidence type="ECO:0000256" key="7">
    <source>
        <dbReference type="HAMAP-Rule" id="MF_00083"/>
    </source>
</evidence>
<dbReference type="GO" id="GO:0006515">
    <property type="term" value="P:protein quality control for misfolded or incompletely synthesized proteins"/>
    <property type="evidence" value="ECO:0007669"/>
    <property type="project" value="UniProtKB-UniRule"/>
</dbReference>
<keyword evidence="3 7" id="KW-0378">Hydrolase</keyword>
<evidence type="ECO:0000256" key="2">
    <source>
        <dbReference type="ARBA" id="ARBA00022555"/>
    </source>
</evidence>
<comment type="caution">
    <text evidence="7">Lacks conserved residue(s) required for the propagation of feature annotation.</text>
</comment>
<keyword evidence="2 7" id="KW-0820">tRNA-binding</keyword>
<feature type="binding site" evidence="7">
    <location>
        <position position="68"/>
    </location>
    <ligand>
        <name>tRNA</name>
        <dbReference type="ChEBI" id="CHEBI:17843"/>
    </ligand>
</feature>
<evidence type="ECO:0000256" key="9">
    <source>
        <dbReference type="RuleBase" id="RU004320"/>
    </source>
</evidence>
<dbReference type="PROSITE" id="PS01195">
    <property type="entry name" value="PEPT_TRNA_HYDROL_1"/>
    <property type="match status" value="1"/>
</dbReference>
<dbReference type="EMBL" id="DSUH01000076">
    <property type="protein sequence ID" value="HGU31937.1"/>
    <property type="molecule type" value="Genomic_DNA"/>
</dbReference>
<protein>
    <recommendedName>
        <fullName evidence="6 7">Peptidyl-tRNA hydrolase</fullName>
        <shortName evidence="7">Pth</shortName>
        <ecNumber evidence="1 7">3.1.1.29</ecNumber>
    </recommendedName>
</protein>
<dbReference type="HAMAP" id="MF_00083">
    <property type="entry name" value="Pept_tRNA_hydro_bact"/>
    <property type="match status" value="1"/>
</dbReference>
<reference evidence="10" key="1">
    <citation type="journal article" date="2020" name="mSystems">
        <title>Genome- and Community-Level Interaction Insights into Carbon Utilization and Element Cycling Functions of Hydrothermarchaeota in Hydrothermal Sediment.</title>
        <authorList>
            <person name="Zhou Z."/>
            <person name="Liu Y."/>
            <person name="Xu W."/>
            <person name="Pan J."/>
            <person name="Luo Z.H."/>
            <person name="Li M."/>
        </authorList>
    </citation>
    <scope>NUCLEOTIDE SEQUENCE [LARGE SCALE GENOMIC DNA]</scope>
    <source>
        <strain evidence="10">SpSt-477</strain>
    </source>
</reference>
<feature type="site" description="Stabilizes the basic form of H active site to accept a proton" evidence="7">
    <location>
        <position position="95"/>
    </location>
</feature>
<comment type="function">
    <text evidence="7">Hydrolyzes ribosome-free peptidyl-tRNAs (with 1 or more amino acids incorporated), which drop off the ribosome during protein synthesis, or as a result of ribosome stalling.</text>
</comment>
<feature type="site" description="Discriminates between blocked and unblocked aminoacyl-tRNA" evidence="7">
    <location>
        <position position="13"/>
    </location>
</feature>
<dbReference type="Gene3D" id="3.40.50.1470">
    <property type="entry name" value="Peptidyl-tRNA hydrolase"/>
    <property type="match status" value="1"/>
</dbReference>
<evidence type="ECO:0000256" key="6">
    <source>
        <dbReference type="ARBA" id="ARBA00050038"/>
    </source>
</evidence>
<proteinExistence type="inferred from homology"/>
<evidence type="ECO:0000256" key="5">
    <source>
        <dbReference type="ARBA" id="ARBA00038063"/>
    </source>
</evidence>
<comment type="subunit">
    <text evidence="7">Monomer.</text>
</comment>
<accession>A0A7C4RSA7</accession>
<dbReference type="GO" id="GO:0072344">
    <property type="term" value="P:rescue of stalled ribosome"/>
    <property type="evidence" value="ECO:0007669"/>
    <property type="project" value="UniProtKB-UniRule"/>
</dbReference>
<keyword evidence="7" id="KW-0963">Cytoplasm</keyword>
<evidence type="ECO:0000313" key="10">
    <source>
        <dbReference type="EMBL" id="HGU31937.1"/>
    </source>
</evidence>
<comment type="caution">
    <text evidence="10">The sequence shown here is derived from an EMBL/GenBank/DDBJ whole genome shotgun (WGS) entry which is preliminary data.</text>
</comment>
<dbReference type="PANTHER" id="PTHR17224">
    <property type="entry name" value="PEPTIDYL-TRNA HYDROLASE"/>
    <property type="match status" value="1"/>
</dbReference>
<sequence>MHLPEYLVAGLGNPGSRYARTRHNIGFRLVDALCDRCGGIHTLAKESSEIRIGTIEGIAVGLIKPLCYMNCSGPPIAQLADFWDVPPSRVIVVHDDMDLVFGRIKIKEKGGSGGHKGVQSIIDTFQNDGFIRVRLGIGHPPAGVSGPDYVLSAFSEAEERMLPVVLKTACDAVVTILCRGTKEAMNRFHRSEVDTVGQPTDGR</sequence>
<feature type="binding site" evidence="7">
    <location>
        <position position="18"/>
    </location>
    <ligand>
        <name>tRNA</name>
        <dbReference type="ChEBI" id="CHEBI:17843"/>
    </ligand>
</feature>
<dbReference type="SUPFAM" id="SSF53178">
    <property type="entry name" value="Peptidyl-tRNA hydrolase-like"/>
    <property type="match status" value="1"/>
</dbReference>
<evidence type="ECO:0000256" key="1">
    <source>
        <dbReference type="ARBA" id="ARBA00013260"/>
    </source>
</evidence>
<comment type="catalytic activity">
    <reaction evidence="7 8">
        <text>an N-acyl-L-alpha-aminoacyl-tRNA + H2O = an N-acyl-L-amino acid + a tRNA + H(+)</text>
        <dbReference type="Rhea" id="RHEA:54448"/>
        <dbReference type="Rhea" id="RHEA-COMP:10123"/>
        <dbReference type="Rhea" id="RHEA-COMP:13883"/>
        <dbReference type="ChEBI" id="CHEBI:15377"/>
        <dbReference type="ChEBI" id="CHEBI:15378"/>
        <dbReference type="ChEBI" id="CHEBI:59874"/>
        <dbReference type="ChEBI" id="CHEBI:78442"/>
        <dbReference type="ChEBI" id="CHEBI:138191"/>
        <dbReference type="EC" id="3.1.1.29"/>
    </reaction>
</comment>
<dbReference type="NCBIfam" id="TIGR00447">
    <property type="entry name" value="pth"/>
    <property type="match status" value="1"/>
</dbReference>
<dbReference type="EC" id="3.1.1.29" evidence="1 7"/>
<comment type="similarity">
    <text evidence="5 7 9">Belongs to the PTH family.</text>
</comment>
<dbReference type="Pfam" id="PF01195">
    <property type="entry name" value="Pept_tRNA_hydro"/>
    <property type="match status" value="1"/>
</dbReference>
<dbReference type="CDD" id="cd00462">
    <property type="entry name" value="PTH"/>
    <property type="match status" value="1"/>
</dbReference>
<name>A0A7C4RSA7_9BACT</name>
<dbReference type="InterPro" id="IPR036416">
    <property type="entry name" value="Pept_tRNA_hydro_sf"/>
</dbReference>
<dbReference type="GO" id="GO:0000049">
    <property type="term" value="F:tRNA binding"/>
    <property type="evidence" value="ECO:0007669"/>
    <property type="project" value="UniProtKB-UniRule"/>
</dbReference>
<feature type="binding site" evidence="7">
    <location>
        <position position="70"/>
    </location>
    <ligand>
        <name>tRNA</name>
        <dbReference type="ChEBI" id="CHEBI:17843"/>
    </ligand>
</feature>
<dbReference type="FunFam" id="3.40.50.1470:FF:000001">
    <property type="entry name" value="Peptidyl-tRNA hydrolase"/>
    <property type="match status" value="1"/>
</dbReference>
<keyword evidence="4 7" id="KW-0694">RNA-binding</keyword>
<evidence type="ECO:0000256" key="8">
    <source>
        <dbReference type="RuleBase" id="RU000673"/>
    </source>
</evidence>
<gene>
    <name evidence="7" type="primary">pth</name>
    <name evidence="10" type="ORF">ENS29_03665</name>
</gene>
<dbReference type="InterPro" id="IPR018171">
    <property type="entry name" value="Pept_tRNA_hydro_CS"/>
</dbReference>
<organism evidence="10">
    <name type="scientific">Desulfatirhabdium butyrativorans</name>
    <dbReference type="NCBI Taxonomy" id="340467"/>
    <lineage>
        <taxon>Bacteria</taxon>
        <taxon>Pseudomonadati</taxon>
        <taxon>Thermodesulfobacteriota</taxon>
        <taxon>Desulfobacteria</taxon>
        <taxon>Desulfobacterales</taxon>
        <taxon>Desulfatirhabdiaceae</taxon>
        <taxon>Desulfatirhabdium</taxon>
    </lineage>
</organism>
<dbReference type="GO" id="GO:0004045">
    <property type="term" value="F:peptidyl-tRNA hydrolase activity"/>
    <property type="evidence" value="ECO:0007669"/>
    <property type="project" value="UniProtKB-UniRule"/>
</dbReference>
<comment type="function">
    <text evidence="7">Catalyzes the release of premature peptidyl moieties from peptidyl-tRNA molecules trapped in stalled 50S ribosomal subunits, and thus maintains levels of free tRNAs and 50S ribosomes.</text>
</comment>